<organism evidence="8 9">
    <name type="scientific">Pyrodictium occultum</name>
    <dbReference type="NCBI Taxonomy" id="2309"/>
    <lineage>
        <taxon>Archaea</taxon>
        <taxon>Thermoproteota</taxon>
        <taxon>Thermoprotei</taxon>
        <taxon>Desulfurococcales</taxon>
        <taxon>Pyrodictiaceae</taxon>
        <taxon>Pyrodictium</taxon>
    </lineage>
</organism>
<keyword evidence="9" id="KW-1185">Reference proteome</keyword>
<dbReference type="STRING" id="2309.CF15_02855"/>
<evidence type="ECO:0000256" key="4">
    <source>
        <dbReference type="ARBA" id="ARBA00022691"/>
    </source>
</evidence>
<evidence type="ECO:0000256" key="6">
    <source>
        <dbReference type="ARBA" id="ARBA00030554"/>
    </source>
</evidence>
<dbReference type="PANTHER" id="PTHR48418:SF1">
    <property type="entry name" value="TRNA WYBUTOSINE-SYNTHESIZING PROTEIN 3"/>
    <property type="match status" value="1"/>
</dbReference>
<comment type="similarity">
    <text evidence="1">Belongs to the TYW3 family.</text>
</comment>
<keyword evidence="3" id="KW-0808">Transferase</keyword>
<evidence type="ECO:0000256" key="5">
    <source>
        <dbReference type="ARBA" id="ARBA00022694"/>
    </source>
</evidence>
<dbReference type="Proteomes" id="UP000053352">
    <property type="component" value="Unassembled WGS sequence"/>
</dbReference>
<gene>
    <name evidence="8" type="ORF">CF15_02855</name>
</gene>
<dbReference type="InterPro" id="IPR036602">
    <property type="entry name" value="tRNA_yW-synthesising-like_sf"/>
</dbReference>
<reference evidence="8 9" key="1">
    <citation type="submission" date="2015-11" db="EMBL/GenBank/DDBJ databases">
        <title>Genome sequence of Pyrodictium occultum PL-19, a marine hyperthermophilic archaeon isolated from Volcano, Italy.</title>
        <authorList>
            <person name="Utturkar S."/>
            <person name="Huber H."/>
            <person name="Leptihn S."/>
            <person name="Brown S."/>
            <person name="Stetter K.O."/>
            <person name="Podar M."/>
        </authorList>
    </citation>
    <scope>NUCLEOTIDE SEQUENCE [LARGE SCALE GENOMIC DNA]</scope>
    <source>
        <strain evidence="8 9">PL-19</strain>
    </source>
</reference>
<dbReference type="GO" id="GO:0008033">
    <property type="term" value="P:tRNA processing"/>
    <property type="evidence" value="ECO:0007669"/>
    <property type="project" value="UniProtKB-KW"/>
</dbReference>
<dbReference type="Gene3D" id="3.30.1960.10">
    <property type="entry name" value="tRNA wybutosine-synthesizing-like"/>
    <property type="match status" value="1"/>
</dbReference>
<dbReference type="GO" id="GO:0032259">
    <property type="term" value="P:methylation"/>
    <property type="evidence" value="ECO:0007669"/>
    <property type="project" value="UniProtKB-KW"/>
</dbReference>
<evidence type="ECO:0000256" key="3">
    <source>
        <dbReference type="ARBA" id="ARBA00022679"/>
    </source>
</evidence>
<dbReference type="SUPFAM" id="SSF111278">
    <property type="entry name" value="SSo0622-like"/>
    <property type="match status" value="1"/>
</dbReference>
<evidence type="ECO:0000259" key="7">
    <source>
        <dbReference type="Pfam" id="PF02676"/>
    </source>
</evidence>
<accession>A0A0V8RUM0</accession>
<keyword evidence="2" id="KW-0489">Methyltransferase</keyword>
<evidence type="ECO:0000256" key="2">
    <source>
        <dbReference type="ARBA" id="ARBA00022603"/>
    </source>
</evidence>
<dbReference type="Pfam" id="PF02676">
    <property type="entry name" value="TYW3"/>
    <property type="match status" value="1"/>
</dbReference>
<keyword evidence="5" id="KW-0819">tRNA processing</keyword>
<name>A0A0V8RUM0_PYROC</name>
<dbReference type="EMBL" id="LNTB01000001">
    <property type="protein sequence ID" value="KSW11764.1"/>
    <property type="molecule type" value="Genomic_DNA"/>
</dbReference>
<feature type="domain" description="tRNA wybutosine-synthesizing protein" evidence="7">
    <location>
        <begin position="4"/>
        <end position="138"/>
    </location>
</feature>
<keyword evidence="4" id="KW-0949">S-adenosyl-L-methionine</keyword>
<dbReference type="InterPro" id="IPR003827">
    <property type="entry name" value="tRNA_yW-synthesising"/>
</dbReference>
<protein>
    <recommendedName>
        <fullName evidence="6">tRNA(Phe) 7-((3-amino-3-carboxypropyl)-4-demethylwyosine(37)-N(4))-methyltransferase</fullName>
    </recommendedName>
</protein>
<dbReference type="AlphaFoldDB" id="A0A0V8RUM0"/>
<evidence type="ECO:0000256" key="1">
    <source>
        <dbReference type="ARBA" id="ARBA00008569"/>
    </source>
</evidence>
<dbReference type="PANTHER" id="PTHR48418">
    <property type="entry name" value="TRNA WYBUTOSINE-SYNTHESIZING PROTEIN 3"/>
    <property type="match status" value="1"/>
</dbReference>
<evidence type="ECO:0000313" key="9">
    <source>
        <dbReference type="Proteomes" id="UP000053352"/>
    </source>
</evidence>
<proteinExistence type="inferred from homology"/>
<comment type="caution">
    <text evidence="8">The sequence shown here is derived from an EMBL/GenBank/DDBJ whole genome shotgun (WGS) entry which is preliminary data.</text>
</comment>
<dbReference type="GO" id="GO:0008168">
    <property type="term" value="F:methyltransferase activity"/>
    <property type="evidence" value="ECO:0007669"/>
    <property type="project" value="UniProtKB-KW"/>
</dbReference>
<evidence type="ECO:0000313" key="8">
    <source>
        <dbReference type="EMBL" id="KSW11764.1"/>
    </source>
</evidence>
<sequence length="154" mass="17415">MFSAPTPGDKRHGGIVRKWHKPIGPQELEEAVREAMNANHSYLWAAAQPPILALHTCSIAMAELLASIAVRAGYKYTGYRYTSRSYYMFIFGTERIDIPIMFRGRFVATRNYSLLAELLNSYLALGKRKLDRLRRAIASMLDVLRTGCEEATLS</sequence>